<dbReference type="Proteomes" id="UP001460270">
    <property type="component" value="Unassembled WGS sequence"/>
</dbReference>
<organism evidence="1 2">
    <name type="scientific">Mugilogobius chulae</name>
    <name type="common">yellowstripe goby</name>
    <dbReference type="NCBI Taxonomy" id="88201"/>
    <lineage>
        <taxon>Eukaryota</taxon>
        <taxon>Metazoa</taxon>
        <taxon>Chordata</taxon>
        <taxon>Craniata</taxon>
        <taxon>Vertebrata</taxon>
        <taxon>Euteleostomi</taxon>
        <taxon>Actinopterygii</taxon>
        <taxon>Neopterygii</taxon>
        <taxon>Teleostei</taxon>
        <taxon>Neoteleostei</taxon>
        <taxon>Acanthomorphata</taxon>
        <taxon>Gobiaria</taxon>
        <taxon>Gobiiformes</taxon>
        <taxon>Gobioidei</taxon>
        <taxon>Gobiidae</taxon>
        <taxon>Gobionellinae</taxon>
        <taxon>Mugilogobius</taxon>
    </lineage>
</organism>
<gene>
    <name evidence="1" type="ORF">WMY93_016052</name>
</gene>
<evidence type="ECO:0000313" key="1">
    <source>
        <dbReference type="EMBL" id="KAK7907440.1"/>
    </source>
</evidence>
<dbReference type="EMBL" id="JBBPFD010000011">
    <property type="protein sequence ID" value="KAK7907440.1"/>
    <property type="molecule type" value="Genomic_DNA"/>
</dbReference>
<accession>A0AAW0P319</accession>
<comment type="caution">
    <text evidence="1">The sequence shown here is derived from an EMBL/GenBank/DDBJ whole genome shotgun (WGS) entry which is preliminary data.</text>
</comment>
<keyword evidence="2" id="KW-1185">Reference proteome</keyword>
<evidence type="ECO:0000313" key="2">
    <source>
        <dbReference type="Proteomes" id="UP001460270"/>
    </source>
</evidence>
<dbReference type="AlphaFoldDB" id="A0AAW0P319"/>
<proteinExistence type="predicted"/>
<name>A0AAW0P319_9GOBI</name>
<sequence>MIISPGLQHKRSNCSSKRLPQQLEERCETSFSSCPAQVQFSFPNRPVVDRSDYIKGTESVSGQRKHKMSQNEKSSSYSSSWYMGFLGAGFLPSLHNAKAVALYAYHQLRSCTPVLFLIMFPTVASYRRKGHEWKKGAHKADRCVEKQLSAGTCLKMSECDRLEWMEPPERLPECELKIISMSFSLYPPLMSERDSLLLTKRDQRLDSPLHNPQCDGTIFKAPYPYKSSPFSLSQDECGLCVIRGHSTLAGSNHTPCQHSQTTNTGLNSQCHFRAVMDSVQLSSAAVSPVWIHQICTANICVSAKSRCAEFSSLAEEIATRRQRDE</sequence>
<reference evidence="2" key="1">
    <citation type="submission" date="2024-04" db="EMBL/GenBank/DDBJ databases">
        <title>Salinicola lusitanus LLJ914,a marine bacterium isolated from the Okinawa Trough.</title>
        <authorList>
            <person name="Li J."/>
        </authorList>
    </citation>
    <scope>NUCLEOTIDE SEQUENCE [LARGE SCALE GENOMIC DNA]</scope>
</reference>
<protein>
    <submittedName>
        <fullName evidence="1">Uncharacterized protein</fullName>
    </submittedName>
</protein>